<dbReference type="GO" id="GO:0009253">
    <property type="term" value="P:peptidoglycan catabolic process"/>
    <property type="evidence" value="ECO:0007669"/>
    <property type="project" value="InterPro"/>
</dbReference>
<comment type="caution">
    <text evidence="2">The sequence shown here is derived from an EMBL/GenBank/DDBJ whole genome shotgun (WGS) entry which is preliminary data.</text>
</comment>
<sequence>MVEYINETLMDAGAMNGIWGVVIHNDAGAMTPKQYISRLRNRDKALGIAHYYINRDQIVRVIDTNKIAYHTANASGNGHYIGYEVCESLKVSDAEFLANEDMTLRQAAEDMHFYGLIPSTATVKLHKQFSTTTCPHRSAVLHRDTQQYFIDRISYFMSLGKTVDEMLANESGAAKAEEKTYIDPIRMPVTYNAKIKSAGYSVDSRPWGEAGFECWGNTDNLVGREFYFYEENASGEYANGMGIGWVDKRALEREKQVVASMLHLPNGKNWTVYPTEGPYTAGDVISLEGANGESAYTVLGERNGGKVLIVDIENFGQVGIYYDGDKGAKIEKIYS</sequence>
<gene>
    <name evidence="2" type="ORF">GX662_11170</name>
</gene>
<dbReference type="EMBL" id="JAAZCD010000249">
    <property type="protein sequence ID" value="NLD32797.1"/>
    <property type="molecule type" value="Genomic_DNA"/>
</dbReference>
<protein>
    <recommendedName>
        <fullName evidence="1">N-acetylmuramoyl-L-alanine amidase domain-containing protein</fullName>
    </recommendedName>
</protein>
<reference evidence="2 3" key="1">
    <citation type="journal article" date="2020" name="Biotechnol. Biofuels">
        <title>New insights from the biogas microbiome by comprehensive genome-resolved metagenomics of nearly 1600 species originating from multiple anaerobic digesters.</title>
        <authorList>
            <person name="Campanaro S."/>
            <person name="Treu L."/>
            <person name="Rodriguez-R L.M."/>
            <person name="Kovalovszki A."/>
            <person name="Ziels R.M."/>
            <person name="Maus I."/>
            <person name="Zhu X."/>
            <person name="Kougias P.G."/>
            <person name="Basile A."/>
            <person name="Luo G."/>
            <person name="Schluter A."/>
            <person name="Konstantinidis K.T."/>
            <person name="Angelidaki I."/>
        </authorList>
    </citation>
    <scope>NUCLEOTIDE SEQUENCE [LARGE SCALE GENOMIC DNA]</scope>
    <source>
        <strain evidence="2">AS07pgkLD_105</strain>
    </source>
</reference>
<dbReference type="InterPro" id="IPR002502">
    <property type="entry name" value="Amidase_domain"/>
</dbReference>
<evidence type="ECO:0000313" key="3">
    <source>
        <dbReference type="Proteomes" id="UP000589373"/>
    </source>
</evidence>
<dbReference type="RefSeq" id="WP_276647808.1">
    <property type="nucleotide sequence ID" value="NZ_JAAZCD010000249.1"/>
</dbReference>
<accession>A0A847D8H1</accession>
<dbReference type="Proteomes" id="UP000589373">
    <property type="component" value="Unassembled WGS sequence"/>
</dbReference>
<organism evidence="2 3">
    <name type="scientific">Trichococcus flocculiformis</name>
    <dbReference type="NCBI Taxonomy" id="82803"/>
    <lineage>
        <taxon>Bacteria</taxon>
        <taxon>Bacillati</taxon>
        <taxon>Bacillota</taxon>
        <taxon>Bacilli</taxon>
        <taxon>Lactobacillales</taxon>
        <taxon>Carnobacteriaceae</taxon>
        <taxon>Trichococcus</taxon>
    </lineage>
</organism>
<dbReference type="Gene3D" id="3.40.80.10">
    <property type="entry name" value="Peptidoglycan recognition protein-like"/>
    <property type="match status" value="1"/>
</dbReference>
<dbReference type="SUPFAM" id="SSF55846">
    <property type="entry name" value="N-acetylmuramoyl-L-alanine amidase-like"/>
    <property type="match status" value="1"/>
</dbReference>
<dbReference type="Pfam" id="PF01510">
    <property type="entry name" value="Amidase_2"/>
    <property type="match status" value="1"/>
</dbReference>
<dbReference type="AlphaFoldDB" id="A0A847D8H1"/>
<evidence type="ECO:0000313" key="2">
    <source>
        <dbReference type="EMBL" id="NLD32797.1"/>
    </source>
</evidence>
<proteinExistence type="predicted"/>
<name>A0A847D8H1_9LACT</name>
<dbReference type="SMART" id="SM00644">
    <property type="entry name" value="Ami_2"/>
    <property type="match status" value="1"/>
</dbReference>
<evidence type="ECO:0000259" key="1">
    <source>
        <dbReference type="SMART" id="SM00644"/>
    </source>
</evidence>
<dbReference type="GO" id="GO:0008745">
    <property type="term" value="F:N-acetylmuramoyl-L-alanine amidase activity"/>
    <property type="evidence" value="ECO:0007669"/>
    <property type="project" value="InterPro"/>
</dbReference>
<feature type="domain" description="N-acetylmuramoyl-L-alanine amidase" evidence="1">
    <location>
        <begin position="7"/>
        <end position="153"/>
    </location>
</feature>
<dbReference type="InterPro" id="IPR036505">
    <property type="entry name" value="Amidase/PGRP_sf"/>
</dbReference>